<evidence type="ECO:0000256" key="5">
    <source>
        <dbReference type="ARBA" id="ARBA00022525"/>
    </source>
</evidence>
<dbReference type="PROSITE" id="PS01095">
    <property type="entry name" value="GH18_1"/>
    <property type="match status" value="1"/>
</dbReference>
<dbReference type="Proteomes" id="UP000272025">
    <property type="component" value="Unassembled WGS sequence"/>
</dbReference>
<keyword evidence="7" id="KW-0146">Chitin degradation</keyword>
<keyword evidence="14" id="KW-1185">Reference proteome</keyword>
<dbReference type="SUPFAM" id="SSF51445">
    <property type="entry name" value="(Trans)glycosidases"/>
    <property type="match status" value="1"/>
</dbReference>
<keyword evidence="6 11" id="KW-0378">Hydrolase</keyword>
<dbReference type="GO" id="GO:0005576">
    <property type="term" value="C:extracellular region"/>
    <property type="evidence" value="ECO:0007669"/>
    <property type="project" value="UniProtKB-SubCell"/>
</dbReference>
<dbReference type="Gene3D" id="3.10.50.10">
    <property type="match status" value="1"/>
</dbReference>
<dbReference type="EC" id="3.2.1.14" evidence="4"/>
<evidence type="ECO:0000313" key="14">
    <source>
        <dbReference type="Proteomes" id="UP000272025"/>
    </source>
</evidence>
<evidence type="ECO:0000259" key="12">
    <source>
        <dbReference type="PROSITE" id="PS51910"/>
    </source>
</evidence>
<protein>
    <recommendedName>
        <fullName evidence="4">chitinase</fullName>
        <ecNumber evidence="4">3.2.1.14</ecNumber>
    </recommendedName>
</protein>
<dbReference type="Pfam" id="PF00704">
    <property type="entry name" value="Glyco_hydro_18"/>
    <property type="match status" value="1"/>
</dbReference>
<dbReference type="OrthoDB" id="76388at2759"/>
<dbReference type="InterPro" id="IPR001579">
    <property type="entry name" value="Glyco_hydro_18_chit_AS"/>
</dbReference>
<keyword evidence="8" id="KW-0119">Carbohydrate metabolism</keyword>
<dbReference type="GeneID" id="39581766"/>
<sequence length="351" mass="38201">MSGFANAVYYPQWRVYKGFAPSDLNLSQASHVLYAFVGVNEDGTLRPLDDWADNSIEVDGEEGCLAALAKLKHTHPHLRTLLSVGGASASAEFPALAADPEARETFARACRAFVDEHEMDGIDIDWEHPKDPTEGHDFLHLLYTLRTQLPGPQYLITTALPPGAWVLRNINLAQAAAYLDYLNLMAYDLTGPWTDVAGHQAQLFPPGGDDGSDYPATCRADCNSGVDYCLSNGFPPNKILLGIPAYARYFPGAAGPGHPFEGAGEMDYCDFPDEWVSNAQVDHHAAAAWCSDPEKGFVSFDSPASVRQKARYVRDRGLGGLMYWTGASDRPGPESLVSAGFLGLYEHGEEE</sequence>
<evidence type="ECO:0000256" key="6">
    <source>
        <dbReference type="ARBA" id="ARBA00022801"/>
    </source>
</evidence>
<dbReference type="AlphaFoldDB" id="A0A3N2Q5K2"/>
<evidence type="ECO:0000256" key="10">
    <source>
        <dbReference type="ARBA" id="ARBA00023326"/>
    </source>
</evidence>
<accession>A0A3N2Q5K2</accession>
<comment type="subcellular location">
    <subcellularLocation>
        <location evidence="2">Secreted</location>
    </subcellularLocation>
</comment>
<keyword evidence="5" id="KW-0964">Secreted</keyword>
<dbReference type="InterPro" id="IPR011583">
    <property type="entry name" value="Chitinase_II/V-like_cat"/>
</dbReference>
<evidence type="ECO:0000256" key="2">
    <source>
        <dbReference type="ARBA" id="ARBA00004613"/>
    </source>
</evidence>
<evidence type="ECO:0000256" key="1">
    <source>
        <dbReference type="ARBA" id="ARBA00000822"/>
    </source>
</evidence>
<gene>
    <name evidence="13" type="ORF">SODALDRAFT_347143</name>
</gene>
<evidence type="ECO:0000256" key="3">
    <source>
        <dbReference type="ARBA" id="ARBA00008682"/>
    </source>
</evidence>
<dbReference type="EMBL" id="ML119051">
    <property type="protein sequence ID" value="ROT42053.1"/>
    <property type="molecule type" value="Genomic_DNA"/>
</dbReference>
<comment type="similarity">
    <text evidence="3">Belongs to the glycosyl hydrolase 18 family. Chitinase class V subfamily.</text>
</comment>
<dbReference type="SMART" id="SM00636">
    <property type="entry name" value="Glyco_18"/>
    <property type="match status" value="1"/>
</dbReference>
<dbReference type="STRING" id="1314773.A0A3N2Q5K2"/>
<dbReference type="GO" id="GO:0000272">
    <property type="term" value="P:polysaccharide catabolic process"/>
    <property type="evidence" value="ECO:0007669"/>
    <property type="project" value="UniProtKB-KW"/>
</dbReference>
<dbReference type="GO" id="GO:0008061">
    <property type="term" value="F:chitin binding"/>
    <property type="evidence" value="ECO:0007669"/>
    <property type="project" value="InterPro"/>
</dbReference>
<keyword evidence="9 11" id="KW-0326">Glycosidase</keyword>
<evidence type="ECO:0000256" key="7">
    <source>
        <dbReference type="ARBA" id="ARBA00023024"/>
    </source>
</evidence>
<organism evidence="13 14">
    <name type="scientific">Sodiomyces alkalinus (strain CBS 110278 / VKM F-3762 / F11)</name>
    <name type="common">Alkaliphilic filamentous fungus</name>
    <dbReference type="NCBI Taxonomy" id="1314773"/>
    <lineage>
        <taxon>Eukaryota</taxon>
        <taxon>Fungi</taxon>
        <taxon>Dikarya</taxon>
        <taxon>Ascomycota</taxon>
        <taxon>Pezizomycotina</taxon>
        <taxon>Sordariomycetes</taxon>
        <taxon>Hypocreomycetidae</taxon>
        <taxon>Glomerellales</taxon>
        <taxon>Plectosphaerellaceae</taxon>
        <taxon>Sodiomyces</taxon>
    </lineage>
</organism>
<reference evidence="13 14" key="1">
    <citation type="journal article" date="2018" name="Mol. Ecol.">
        <title>The obligate alkalophilic soda-lake fungus Sodiomyces alkalinus has shifted to a protein diet.</title>
        <authorList>
            <person name="Grum-Grzhimaylo A.A."/>
            <person name="Falkoski D.L."/>
            <person name="van den Heuvel J."/>
            <person name="Valero-Jimenez C.A."/>
            <person name="Min B."/>
            <person name="Choi I.G."/>
            <person name="Lipzen A."/>
            <person name="Daum C.G."/>
            <person name="Aanen D.K."/>
            <person name="Tsang A."/>
            <person name="Henrissat B."/>
            <person name="Bilanenko E.N."/>
            <person name="de Vries R.P."/>
            <person name="van Kan J.A.L."/>
            <person name="Grigoriev I.V."/>
            <person name="Debets A.J.M."/>
        </authorList>
    </citation>
    <scope>NUCLEOTIDE SEQUENCE [LARGE SCALE GENOMIC DNA]</scope>
    <source>
        <strain evidence="13 14">F11</strain>
    </source>
</reference>
<evidence type="ECO:0000313" key="13">
    <source>
        <dbReference type="EMBL" id="ROT42053.1"/>
    </source>
</evidence>
<evidence type="ECO:0000256" key="11">
    <source>
        <dbReference type="RuleBase" id="RU000489"/>
    </source>
</evidence>
<evidence type="ECO:0000256" key="4">
    <source>
        <dbReference type="ARBA" id="ARBA00012729"/>
    </source>
</evidence>
<dbReference type="PROSITE" id="PS51910">
    <property type="entry name" value="GH18_2"/>
    <property type="match status" value="1"/>
</dbReference>
<dbReference type="Gene3D" id="3.20.20.80">
    <property type="entry name" value="Glycosidases"/>
    <property type="match status" value="1"/>
</dbReference>
<evidence type="ECO:0000256" key="8">
    <source>
        <dbReference type="ARBA" id="ARBA00023277"/>
    </source>
</evidence>
<dbReference type="InterPro" id="IPR029070">
    <property type="entry name" value="Chitinase_insertion_sf"/>
</dbReference>
<dbReference type="InterPro" id="IPR050314">
    <property type="entry name" value="Glycosyl_Hydrlase_18"/>
</dbReference>
<dbReference type="PANTHER" id="PTHR11177:SF228">
    <property type="entry name" value="CHITINASE"/>
    <property type="match status" value="1"/>
</dbReference>
<feature type="domain" description="GH18" evidence="12">
    <location>
        <begin position="4"/>
        <end position="347"/>
    </location>
</feature>
<dbReference type="RefSeq" id="XP_028469859.1">
    <property type="nucleotide sequence ID" value="XM_028613288.1"/>
</dbReference>
<dbReference type="GO" id="GO:0006032">
    <property type="term" value="P:chitin catabolic process"/>
    <property type="evidence" value="ECO:0007669"/>
    <property type="project" value="UniProtKB-KW"/>
</dbReference>
<dbReference type="InterPro" id="IPR017853">
    <property type="entry name" value="GH"/>
</dbReference>
<dbReference type="PANTHER" id="PTHR11177">
    <property type="entry name" value="CHITINASE"/>
    <property type="match status" value="1"/>
</dbReference>
<proteinExistence type="inferred from homology"/>
<dbReference type="GO" id="GO:0008843">
    <property type="term" value="F:endochitinase activity"/>
    <property type="evidence" value="ECO:0007669"/>
    <property type="project" value="UniProtKB-EC"/>
</dbReference>
<dbReference type="InterPro" id="IPR001223">
    <property type="entry name" value="Glyco_hydro18_cat"/>
</dbReference>
<comment type="catalytic activity">
    <reaction evidence="1">
        <text>Random endo-hydrolysis of N-acetyl-beta-D-glucosaminide (1-&gt;4)-beta-linkages in chitin and chitodextrins.</text>
        <dbReference type="EC" id="3.2.1.14"/>
    </reaction>
</comment>
<name>A0A3N2Q5K2_SODAK</name>
<keyword evidence="10" id="KW-0624">Polysaccharide degradation</keyword>
<evidence type="ECO:0000256" key="9">
    <source>
        <dbReference type="ARBA" id="ARBA00023295"/>
    </source>
</evidence>